<accession>A0A172WWI9</accession>
<keyword evidence="1" id="KW-0812">Transmembrane</keyword>
<feature type="transmembrane region" description="Helical" evidence="1">
    <location>
        <begin position="12"/>
        <end position="40"/>
    </location>
</feature>
<dbReference type="InterPro" id="IPR005134">
    <property type="entry name" value="UPF0114"/>
</dbReference>
<evidence type="ECO:0000313" key="2">
    <source>
        <dbReference type="EMBL" id="ANF27810.1"/>
    </source>
</evidence>
<feature type="transmembrane region" description="Helical" evidence="1">
    <location>
        <begin position="106"/>
        <end position="124"/>
    </location>
</feature>
<dbReference type="OrthoDB" id="6118490at2"/>
<name>A0A172WWI9_STUST</name>
<dbReference type="Pfam" id="PF03350">
    <property type="entry name" value="UPF0114"/>
    <property type="match status" value="1"/>
</dbReference>
<evidence type="ECO:0008006" key="4">
    <source>
        <dbReference type="Google" id="ProtNLM"/>
    </source>
</evidence>
<evidence type="ECO:0000256" key="1">
    <source>
        <dbReference type="SAM" id="Phobius"/>
    </source>
</evidence>
<feature type="transmembrane region" description="Helical" evidence="1">
    <location>
        <begin position="136"/>
        <end position="154"/>
    </location>
</feature>
<gene>
    <name evidence="2" type="ORF">PS273GM_23090</name>
</gene>
<dbReference type="EMBL" id="CP015641">
    <property type="protein sequence ID" value="ANF27810.1"/>
    <property type="molecule type" value="Genomic_DNA"/>
</dbReference>
<proteinExistence type="predicted"/>
<dbReference type="Proteomes" id="UP000077787">
    <property type="component" value="Chromosome"/>
</dbReference>
<sequence>MIERIFRSSRFLVLVAVATTAVSAVLLYGVSLNTMIHLLLELTQQFPSSANDSKSLAVKLLKLLDLLLIAITFQLIAISLYRLFVKPLPAEQSASLGPLDIRSFHDLKKTLIQVSVVIIVILFLEHAVEVGAQLETLYFGAAVSLVVFSAVYAWKNMK</sequence>
<evidence type="ECO:0000313" key="3">
    <source>
        <dbReference type="Proteomes" id="UP000077787"/>
    </source>
</evidence>
<keyword evidence="1" id="KW-1133">Transmembrane helix</keyword>
<dbReference type="AlphaFoldDB" id="A0A172WWI9"/>
<organism evidence="2 3">
    <name type="scientific">Stutzerimonas stutzeri</name>
    <name type="common">Pseudomonas stutzeri</name>
    <dbReference type="NCBI Taxonomy" id="316"/>
    <lineage>
        <taxon>Bacteria</taxon>
        <taxon>Pseudomonadati</taxon>
        <taxon>Pseudomonadota</taxon>
        <taxon>Gammaproteobacteria</taxon>
        <taxon>Pseudomonadales</taxon>
        <taxon>Pseudomonadaceae</taxon>
        <taxon>Stutzerimonas</taxon>
    </lineage>
</organism>
<keyword evidence="1" id="KW-0472">Membrane</keyword>
<protein>
    <recommendedName>
        <fullName evidence="4">YqhA family protein</fullName>
    </recommendedName>
</protein>
<dbReference type="RefSeq" id="WP_064482615.1">
    <property type="nucleotide sequence ID" value="NZ_CP015641.1"/>
</dbReference>
<reference evidence="2 3" key="1">
    <citation type="submission" date="2016-05" db="EMBL/GenBank/DDBJ databases">
        <title>Genome sequence of Pseudomonas stutzeri 273 and identification of the exopolysaccharide biosynthesis locus.</title>
        <authorList>
            <person name="Wu S."/>
            <person name="Sun C."/>
        </authorList>
    </citation>
    <scope>NUCLEOTIDE SEQUENCE [LARGE SCALE GENOMIC DNA]</scope>
    <source>
        <strain evidence="2 3">273</strain>
    </source>
</reference>
<dbReference type="PIRSF" id="PIRSF026509">
    <property type="entry name" value="UCP026509"/>
    <property type="match status" value="1"/>
</dbReference>
<feature type="transmembrane region" description="Helical" evidence="1">
    <location>
        <begin position="60"/>
        <end position="85"/>
    </location>
</feature>